<evidence type="ECO:0000313" key="7">
    <source>
        <dbReference type="Proteomes" id="UP001304515"/>
    </source>
</evidence>
<dbReference type="InterPro" id="IPR003961">
    <property type="entry name" value="FN3_dom"/>
</dbReference>
<dbReference type="NCBIfam" id="TIGR02601">
    <property type="entry name" value="autotrns_rpt"/>
    <property type="match status" value="1"/>
</dbReference>
<dbReference type="InterPro" id="IPR036116">
    <property type="entry name" value="FN3_sf"/>
</dbReference>
<dbReference type="EMBL" id="CP134890">
    <property type="protein sequence ID" value="WNM21609.1"/>
    <property type="molecule type" value="Genomic_DNA"/>
</dbReference>
<evidence type="ECO:0000256" key="1">
    <source>
        <dbReference type="ARBA" id="ARBA00004196"/>
    </source>
</evidence>
<proteinExistence type="predicted"/>
<dbReference type="Gene3D" id="2.60.40.4270">
    <property type="entry name" value="Listeria-Bacteroides repeat domain"/>
    <property type="match status" value="2"/>
</dbReference>
<reference evidence="5 7" key="1">
    <citation type="submission" date="2023-09" db="EMBL/GenBank/DDBJ databases">
        <title>Flavobacterium sp. a novel bacteria isolate from Pepper rhizosphere.</title>
        <authorList>
            <person name="Peng Y."/>
            <person name="Lee J."/>
        </authorList>
    </citation>
    <scope>NUCLEOTIDE SEQUENCE</scope>
    <source>
        <strain evidence="5">PMR2A8</strain>
        <strain evidence="6 7">PMTSA4</strain>
    </source>
</reference>
<keyword evidence="7" id="KW-1185">Reference proteome</keyword>
<dbReference type="InterPro" id="IPR014756">
    <property type="entry name" value="Ig_E-set"/>
</dbReference>
<evidence type="ECO:0000259" key="3">
    <source>
        <dbReference type="PROSITE" id="PS50835"/>
    </source>
</evidence>
<dbReference type="Pfam" id="PF12951">
    <property type="entry name" value="PATR"/>
    <property type="match status" value="1"/>
</dbReference>
<organism evidence="5">
    <name type="scientific">Flavobacterium capsici</name>
    <dbReference type="NCBI Taxonomy" id="3075618"/>
    <lineage>
        <taxon>Bacteria</taxon>
        <taxon>Pseudomonadati</taxon>
        <taxon>Bacteroidota</taxon>
        <taxon>Flavobacteriia</taxon>
        <taxon>Flavobacteriales</taxon>
        <taxon>Flavobacteriaceae</taxon>
        <taxon>Flavobacterium</taxon>
    </lineage>
</organism>
<feature type="domain" description="Fibronectin type-III" evidence="4">
    <location>
        <begin position="1495"/>
        <end position="1592"/>
    </location>
</feature>
<comment type="subcellular location">
    <subcellularLocation>
        <location evidence="1">Cell envelope</location>
    </subcellularLocation>
</comment>
<evidence type="ECO:0000259" key="4">
    <source>
        <dbReference type="PROSITE" id="PS50853"/>
    </source>
</evidence>
<dbReference type="Gene3D" id="2.60.40.10">
    <property type="entry name" value="Immunoglobulins"/>
    <property type="match status" value="3"/>
</dbReference>
<dbReference type="Pfam" id="PF11617">
    <property type="entry name" value="Cu-binding_MopE"/>
    <property type="match status" value="1"/>
</dbReference>
<dbReference type="NCBIfam" id="TIGR04183">
    <property type="entry name" value="Por_Secre_tail"/>
    <property type="match status" value="1"/>
</dbReference>
<dbReference type="InterPro" id="IPR021655">
    <property type="entry name" value="Put_metal-bd"/>
</dbReference>
<dbReference type="InterPro" id="IPR042229">
    <property type="entry name" value="Listeria/Bacterioides_rpt_sf"/>
</dbReference>
<evidence type="ECO:0000313" key="5">
    <source>
        <dbReference type="EMBL" id="WNM20219.1"/>
    </source>
</evidence>
<dbReference type="RefSeq" id="WP_313325492.1">
    <property type="nucleotide sequence ID" value="NZ_CP134878.1"/>
</dbReference>
<feature type="domain" description="Ig-like" evidence="3">
    <location>
        <begin position="1058"/>
        <end position="1156"/>
    </location>
</feature>
<dbReference type="PROSITE" id="PS50835">
    <property type="entry name" value="IG_LIKE"/>
    <property type="match status" value="1"/>
</dbReference>
<sequence length="2156" mass="223737">MKNILLFRKPTRLLFLSFALLFLLSQGKGYAQYSGSGTFTQISSLSSLTDGYYVIAFGATQAMNNTLNAGNYFQNTAISPSSGTLTNPSATIVWFIQTNGSDRTIYNENSSKFVSYTGSSNAAFATSTVTGNSEKWTFAYTSSLFTITNVGSSTRLLQYNSGSPRFACYTGSQQNITLYKMTPPNPTTTSISPNSAVSGGSGFTLTVNGTNFLNGLSAVTWNGASRATTFVSSTQLTATILAADIASVGSANVGVTTTGAAAASNTQVFTINAASAPSLAITGNTAHGSSCPGTPNATIQYTITNSGTTANNVVVTSSNPTEFVVTNAPTTVNGSGGTATYNVTFTPSSNGAKSATISVYYDTTTLGANSSLTGTGVNPTPQSVTSSGATAVVNTTATLNGNATFGVCPDTTLKGFVYSKDSENSNPTVGGTSVTNVVAPSLGAAGAYTTALSGLTPNTLYQFKAYVYDGTTYIYSNPQSFTTKQVASKLSFGVAPPTTGSIGVNLTAFTVLAQRPDNTTDTEYTSSVSLAKGTVSGSANLTGNTANAVAGVATFSTAKFDAIGTYNLTATSGALINSATSNNIVITLPNSTANSWSNTGASSAWCTAGNWSTGSVPTITEVATWNDTGSATISGITFSNCVPTILGIEVTSLRTRDLTIGSSASTSGTLTLNGGVINGVSNTIIRNNSTSVLTLQPNVSSSAPMSITLGGTINNFINTSNTGDIVISAVINGGPSNPLTKAGSGSGVLILSNPANTYSGTTTITQGRLRLSPSSSPATFASPIVMNGGILSTLNILTGTTMTSSATIGLTESSGIDLGSNPHSLKFAASNAVSWTAGKTITITGWTGTAGVSGTAGKLFVGTSAAGLTVSQLNQIVFQGYSNGTTILSTGEVVPRAPYTVTYNANGGTGTQTDANPYNNGDIVTVLGAGTITRTGYTFANWNTAANGSGTTYSQGNTFAISADTTLYAQWTINTYTITYDSNSGTGTQSDPNSPYNYNTTVTVLGIGSVTKPGFTFTFWDTNANGTGTSYTPGDTFTITDNTVLYAQWISNSAPNCPVLTSTAPDSEQSVCQGFSANELTATVNTAGSIGTPTISYQWYYNTTDSNTIAGATEIVGATNANYTPLTSASEAGTTRYYFCVGYASDNGCNQTKTAQSLASNPVKVTVYATPATPTITPSGSTTFENGGSVLLTSSVGSSYLWSNNATTQSITATVSGSYSVQVSVNGCFSDSSSPTTVFVVPSVTTTSPATTVTYNSATLSGNVTNTGGSNITATGIVYALTSQNTTPTIGGVNVVQLATAAPNTGIGSFSENTGMVLTDNKQYSFRAYATSSQGTSYGSVVTFTTANLTAPIAAVASNIKSNSFVANWGAVPGATGYRLDVSTSPTFSTPTEILNQGFESATFPPTGWLNSGWSRSTSSGDINSGSAAAIAGSQSGTLTSGALSNPSSLAFYLGRSTNSTAKTLTVEVSTTSQTTGFTTVATFDHSNVPSGSYNQYNVDLSAYSSNSEVYVRFVKSSSTTSPWRLDDIVITGAFPSYISGYENLAVAGLSQVVSGLNPQTTYYYRVRAESTNSTSVNSNVIEVTTAATPPTITGVSQTVDVVCDGNEGVFNVTGLLPNIQAILTYSTSTGSHTVSVNPNASGFAQFLSVPLSFSADNGNSLTITKVERTDTNQFTNVSVSTSITVSPQPLWYLDADNDGYYTGSGVLSCDSPGEGYTTTVLPGGDCNDNDPLIHPGAAEICYDGIDNDCDGSLTNGCPAVTTTFWTSVCGQTLAALNTSIRPYYTFSNNLPVGVLVTGYKFMITDLATNQVREVEKANGMIRITDTDIASYGRSYSIKVAIKLNAEWQPYNSENCTVTTPSIPTTTVSNCGTLAAINSPIYATSVANATRYRYTITRMGGEMNDVELESQTFTRTGNFVRLTELTTVPILYNAIYKVNVSAESLLGGVLTFSAPGTCYMSSPAEPVLQYESCQNGGLAPSSMTTPLYVTPYTGSPMYRYIVENEISGYSQTIETITRYVRLSQFNALAPLQAGGTYRIRIQIQLYGVYYEGKDCEVTVPGGSSSGSMPSRVMEQPLEAIAYPNPFANNFQLNIKTTNTSAVSIKVYDMLGRLIEQREESVNDLETTTIGDNYPSGVYNVIVAQQDEVKTLRVVKR</sequence>
<dbReference type="InterPro" id="IPR026444">
    <property type="entry name" value="Secre_tail"/>
</dbReference>
<dbReference type="SUPFAM" id="SSF49265">
    <property type="entry name" value="Fibronectin type III"/>
    <property type="match status" value="1"/>
</dbReference>
<dbReference type="EMBL" id="CP134878">
    <property type="protein sequence ID" value="WNM20219.1"/>
    <property type="molecule type" value="Genomic_DNA"/>
</dbReference>
<evidence type="ECO:0000313" key="6">
    <source>
        <dbReference type="EMBL" id="WNM21609.1"/>
    </source>
</evidence>
<dbReference type="SMART" id="SM00060">
    <property type="entry name" value="FN3"/>
    <property type="match status" value="2"/>
</dbReference>
<dbReference type="Pfam" id="PF09479">
    <property type="entry name" value="Flg_new"/>
    <property type="match status" value="2"/>
</dbReference>
<dbReference type="Pfam" id="PF18962">
    <property type="entry name" value="Por_Secre_tail"/>
    <property type="match status" value="1"/>
</dbReference>
<dbReference type="KEGG" id="fcj:RN605_13115"/>
<evidence type="ECO:0000256" key="2">
    <source>
        <dbReference type="ARBA" id="ARBA00022729"/>
    </source>
</evidence>
<accession>A0AA96J974</accession>
<name>A0AA96J974_9FLAO</name>
<dbReference type="InterPro" id="IPR013783">
    <property type="entry name" value="Ig-like_fold"/>
</dbReference>
<dbReference type="InterPro" id="IPR007110">
    <property type="entry name" value="Ig-like_dom"/>
</dbReference>
<dbReference type="InterPro" id="IPR013378">
    <property type="entry name" value="InlB-like_B-rpt"/>
</dbReference>
<keyword evidence="2" id="KW-0732">Signal</keyword>
<dbReference type="InterPro" id="IPR013425">
    <property type="entry name" value="Autotrns_rpt"/>
</dbReference>
<dbReference type="SUPFAM" id="SSF81296">
    <property type="entry name" value="E set domains"/>
    <property type="match status" value="1"/>
</dbReference>
<dbReference type="CDD" id="cd00102">
    <property type="entry name" value="IPT"/>
    <property type="match status" value="1"/>
</dbReference>
<dbReference type="GO" id="GO:0030313">
    <property type="term" value="C:cell envelope"/>
    <property type="evidence" value="ECO:0007669"/>
    <property type="project" value="UniProtKB-SubCell"/>
</dbReference>
<accession>A0AA96EZY7</accession>
<protein>
    <submittedName>
        <fullName evidence="5">InlB B-repeat-containing protein</fullName>
    </submittedName>
</protein>
<dbReference type="PROSITE" id="PS50853">
    <property type="entry name" value="FN3"/>
    <property type="match status" value="1"/>
</dbReference>
<gene>
    <name evidence="6" type="ORF">RN605_13115</name>
    <name evidence="5" type="ORF">RN608_05945</name>
</gene>
<dbReference type="Proteomes" id="UP001304515">
    <property type="component" value="Chromosome"/>
</dbReference>